<sequence length="458" mass="45715">MPRWKALPDDLDPQIREFAGQLRRLVDRSDLSVAALADATGYSKTSWEKYLNGRLLAPKGAVVALAEVTETDPVHLTTMWELAERAWSRAEMRHDRTIEAIRISQARAALGEPGGGRNETEGGRAGPGPTRPTGPAGPGPAGPTGPGPTGPGSAAAGPASPPVPSRPTAADSADSATGRDGAVRDRGPAAASPGPGPAAGESAPVNSWGLAGYRGPAPSGPRRGGAVPGRDATVAFGGPPAAPGRPRPSVPGGPRPSVPGSPYGTPSAPYGTPPPPYGGGPHGTPPPAPRPRRGPAGKRTAMFAAGVVGVLGVLAGAFFLLHDGGEKENEGAKPSPSPTATARKSLPPGVKCSGDQCTGKDAEAMGCGGDLVTTEQSVTVGTTLVEVRYSKVCGAVWGRVTQAAPGDEVEVSAGKAKQTGSVTTAGDTIAYTPMVAVPDAADATACVTLASGEKGCTP</sequence>
<organism evidence="4 5">
    <name type="scientific">Streptomyces fumanus</name>
    <dbReference type="NCBI Taxonomy" id="67302"/>
    <lineage>
        <taxon>Bacteria</taxon>
        <taxon>Bacillati</taxon>
        <taxon>Actinomycetota</taxon>
        <taxon>Actinomycetes</taxon>
        <taxon>Kitasatosporales</taxon>
        <taxon>Streptomycetaceae</taxon>
        <taxon>Streptomyces</taxon>
    </lineage>
</organism>
<feature type="compositionally biased region" description="Pro residues" evidence="1">
    <location>
        <begin position="271"/>
        <end position="289"/>
    </location>
</feature>
<dbReference type="InterPro" id="IPR001387">
    <property type="entry name" value="Cro/C1-type_HTH"/>
</dbReference>
<dbReference type="Pfam" id="PF10901">
    <property type="entry name" value="DUF2690"/>
    <property type="match status" value="1"/>
</dbReference>
<feature type="region of interest" description="Disordered" evidence="1">
    <location>
        <begin position="107"/>
        <end position="297"/>
    </location>
</feature>
<feature type="compositionally biased region" description="Low complexity" evidence="1">
    <location>
        <begin position="211"/>
        <end position="221"/>
    </location>
</feature>
<evidence type="ECO:0000259" key="3">
    <source>
        <dbReference type="SMART" id="SM00530"/>
    </source>
</evidence>
<keyword evidence="5" id="KW-1185">Reference proteome</keyword>
<evidence type="ECO:0000256" key="2">
    <source>
        <dbReference type="SAM" id="Phobius"/>
    </source>
</evidence>
<keyword evidence="2" id="KW-0472">Membrane</keyword>
<dbReference type="Pfam" id="PF13560">
    <property type="entry name" value="HTH_31"/>
    <property type="match status" value="1"/>
</dbReference>
<dbReference type="RefSeq" id="WP_190205997.1">
    <property type="nucleotide sequence ID" value="NZ_BNBI01000009.1"/>
</dbReference>
<reference evidence="4" key="1">
    <citation type="journal article" date="2014" name="Int. J. Syst. Evol. Microbiol.">
        <title>Complete genome sequence of Corynebacterium casei LMG S-19264T (=DSM 44701T), isolated from a smear-ripened cheese.</title>
        <authorList>
            <consortium name="US DOE Joint Genome Institute (JGI-PGF)"/>
            <person name="Walter F."/>
            <person name="Albersmeier A."/>
            <person name="Kalinowski J."/>
            <person name="Ruckert C."/>
        </authorList>
    </citation>
    <scope>NUCLEOTIDE SEQUENCE</scope>
    <source>
        <strain evidence="4">JCM 4477</strain>
    </source>
</reference>
<dbReference type="EMBL" id="BNBI01000009">
    <property type="protein sequence ID" value="GHF13335.1"/>
    <property type="molecule type" value="Genomic_DNA"/>
</dbReference>
<feature type="compositionally biased region" description="Low complexity" evidence="1">
    <location>
        <begin position="228"/>
        <end position="239"/>
    </location>
</feature>
<evidence type="ECO:0000256" key="1">
    <source>
        <dbReference type="SAM" id="MobiDB-lite"/>
    </source>
</evidence>
<dbReference type="Proteomes" id="UP000630718">
    <property type="component" value="Unassembled WGS sequence"/>
</dbReference>
<comment type="caution">
    <text evidence="4">The sequence shown here is derived from an EMBL/GenBank/DDBJ whole genome shotgun (WGS) entry which is preliminary data.</text>
</comment>
<dbReference type="GO" id="GO:0003677">
    <property type="term" value="F:DNA binding"/>
    <property type="evidence" value="ECO:0007669"/>
    <property type="project" value="InterPro"/>
</dbReference>
<dbReference type="InterPro" id="IPR010982">
    <property type="entry name" value="Lambda_DNA-bd_dom_sf"/>
</dbReference>
<keyword evidence="2" id="KW-1133">Transmembrane helix</keyword>
<dbReference type="InterPro" id="IPR021224">
    <property type="entry name" value="DUF2690"/>
</dbReference>
<feature type="compositionally biased region" description="Pro residues" evidence="1">
    <location>
        <begin position="240"/>
        <end position="259"/>
    </location>
</feature>
<evidence type="ECO:0000313" key="4">
    <source>
        <dbReference type="EMBL" id="GHF13335.1"/>
    </source>
</evidence>
<protein>
    <recommendedName>
        <fullName evidence="3">HTH cro/C1-type domain-containing protein</fullName>
    </recommendedName>
</protein>
<reference evidence="4" key="2">
    <citation type="submission" date="2020-09" db="EMBL/GenBank/DDBJ databases">
        <authorList>
            <person name="Sun Q."/>
            <person name="Ohkuma M."/>
        </authorList>
    </citation>
    <scope>NUCLEOTIDE SEQUENCE</scope>
    <source>
        <strain evidence="4">JCM 4477</strain>
    </source>
</reference>
<feature type="domain" description="HTH cro/C1-type" evidence="3">
    <location>
        <begin position="21"/>
        <end position="76"/>
    </location>
</feature>
<feature type="transmembrane region" description="Helical" evidence="2">
    <location>
        <begin position="300"/>
        <end position="321"/>
    </location>
</feature>
<feature type="compositionally biased region" description="Low complexity" evidence="1">
    <location>
        <begin position="260"/>
        <end position="270"/>
    </location>
</feature>
<dbReference type="CDD" id="cd00093">
    <property type="entry name" value="HTH_XRE"/>
    <property type="match status" value="1"/>
</dbReference>
<dbReference type="AlphaFoldDB" id="A0A919E2N1"/>
<feature type="compositionally biased region" description="Pro residues" evidence="1">
    <location>
        <begin position="129"/>
        <end position="149"/>
    </location>
</feature>
<name>A0A919E2N1_9ACTN</name>
<accession>A0A919E2N1</accession>
<dbReference type="SMART" id="SM00530">
    <property type="entry name" value="HTH_XRE"/>
    <property type="match status" value="1"/>
</dbReference>
<feature type="compositionally biased region" description="Low complexity" evidence="1">
    <location>
        <begin position="188"/>
        <end position="204"/>
    </location>
</feature>
<keyword evidence="2" id="KW-0812">Transmembrane</keyword>
<evidence type="ECO:0000313" key="5">
    <source>
        <dbReference type="Proteomes" id="UP000630718"/>
    </source>
</evidence>
<gene>
    <name evidence="4" type="ORF">GCM10018772_43130</name>
</gene>
<dbReference type="SUPFAM" id="SSF47413">
    <property type="entry name" value="lambda repressor-like DNA-binding domains"/>
    <property type="match status" value="1"/>
</dbReference>
<feature type="region of interest" description="Disordered" evidence="1">
    <location>
        <begin position="327"/>
        <end position="350"/>
    </location>
</feature>
<proteinExistence type="predicted"/>